<dbReference type="GO" id="GO:0001227">
    <property type="term" value="F:DNA-binding transcription repressor activity, RNA polymerase II-specific"/>
    <property type="evidence" value="ECO:0007669"/>
    <property type="project" value="TreeGrafter"/>
</dbReference>
<keyword evidence="14" id="KW-1185">Reference proteome</keyword>
<accession>A0A6P7G2V8</accession>
<feature type="domain" description="C2H2-type" evidence="12">
    <location>
        <begin position="273"/>
        <end position="301"/>
    </location>
</feature>
<evidence type="ECO:0000256" key="6">
    <source>
        <dbReference type="ARBA" id="ARBA00022833"/>
    </source>
</evidence>
<reference evidence="15 16" key="1">
    <citation type="submission" date="2025-04" db="UniProtKB">
        <authorList>
            <consortium name="RefSeq"/>
        </authorList>
    </citation>
    <scope>IDENTIFICATION</scope>
    <source>
        <tissue evidence="15 16">Whole insect</tissue>
    </source>
</reference>
<evidence type="ECO:0000313" key="13">
    <source>
        <dbReference type="EnsemblMetazoa" id="XP_028141342.1"/>
    </source>
</evidence>
<dbReference type="AlphaFoldDB" id="A0A6P7G2V8"/>
<evidence type="ECO:0000256" key="11">
    <source>
        <dbReference type="PROSITE-ProRule" id="PRU00042"/>
    </source>
</evidence>
<dbReference type="PROSITE" id="PS00028">
    <property type="entry name" value="ZINC_FINGER_C2H2_1"/>
    <property type="match status" value="11"/>
</dbReference>
<dbReference type="SMART" id="SM00355">
    <property type="entry name" value="ZnF_C2H2"/>
    <property type="match status" value="13"/>
</dbReference>
<keyword evidence="8" id="KW-0238">DNA-binding</keyword>
<feature type="domain" description="C2H2-type" evidence="12">
    <location>
        <begin position="421"/>
        <end position="448"/>
    </location>
</feature>
<keyword evidence="7" id="KW-0805">Transcription regulation</keyword>
<comment type="similarity">
    <text evidence="2">Belongs to the krueppel C2H2-type zinc-finger protein family.</text>
</comment>
<dbReference type="EnsemblMetazoa" id="XM_028285541.2">
    <property type="protein sequence ID" value="XP_028141342.1"/>
    <property type="gene ID" value="LOC114335320"/>
</dbReference>
<keyword evidence="3" id="KW-0479">Metal-binding</keyword>
<feature type="domain" description="C2H2-type" evidence="12">
    <location>
        <begin position="449"/>
        <end position="476"/>
    </location>
</feature>
<evidence type="ECO:0000256" key="2">
    <source>
        <dbReference type="ARBA" id="ARBA00006991"/>
    </source>
</evidence>
<name>A0A6P7G2V8_DIAVI</name>
<reference evidence="13" key="2">
    <citation type="submission" date="2025-05" db="UniProtKB">
        <authorList>
            <consortium name="EnsemblMetazoa"/>
        </authorList>
    </citation>
    <scope>IDENTIFICATION</scope>
</reference>
<evidence type="ECO:0000256" key="7">
    <source>
        <dbReference type="ARBA" id="ARBA00023015"/>
    </source>
</evidence>
<dbReference type="KEGG" id="dvv:114335320"/>
<dbReference type="GO" id="GO:0008270">
    <property type="term" value="F:zinc ion binding"/>
    <property type="evidence" value="ECO:0007669"/>
    <property type="project" value="UniProtKB-KW"/>
</dbReference>
<feature type="domain" description="C2H2-type" evidence="12">
    <location>
        <begin position="477"/>
        <end position="504"/>
    </location>
</feature>
<dbReference type="GeneID" id="114335320"/>
<feature type="domain" description="C2H2-type" evidence="12">
    <location>
        <begin position="590"/>
        <end position="613"/>
    </location>
</feature>
<keyword evidence="6" id="KW-0862">Zinc</keyword>
<evidence type="ECO:0000256" key="1">
    <source>
        <dbReference type="ARBA" id="ARBA00004123"/>
    </source>
</evidence>
<evidence type="ECO:0000313" key="14">
    <source>
        <dbReference type="Proteomes" id="UP001652700"/>
    </source>
</evidence>
<feature type="domain" description="C2H2-type" evidence="12">
    <location>
        <begin position="505"/>
        <end position="533"/>
    </location>
</feature>
<comment type="subcellular location">
    <subcellularLocation>
        <location evidence="1">Nucleus</location>
    </subcellularLocation>
</comment>
<dbReference type="FunFam" id="3.30.160.60:FF:000446">
    <property type="entry name" value="Zinc finger protein"/>
    <property type="match status" value="1"/>
</dbReference>
<evidence type="ECO:0000256" key="5">
    <source>
        <dbReference type="ARBA" id="ARBA00022771"/>
    </source>
</evidence>
<dbReference type="PANTHER" id="PTHR24399">
    <property type="entry name" value="ZINC FINGER AND BTB DOMAIN-CONTAINING"/>
    <property type="match status" value="1"/>
</dbReference>
<feature type="domain" description="C2H2-type" evidence="12">
    <location>
        <begin position="393"/>
        <end position="420"/>
    </location>
</feature>
<dbReference type="InterPro" id="IPR013087">
    <property type="entry name" value="Znf_C2H2_type"/>
</dbReference>
<dbReference type="SUPFAM" id="SSF57667">
    <property type="entry name" value="beta-beta-alpha zinc fingers"/>
    <property type="match status" value="6"/>
</dbReference>
<dbReference type="InterPro" id="IPR036236">
    <property type="entry name" value="Znf_C2H2_sf"/>
</dbReference>
<sequence length="754" mass="87489">MDQPPLSTTVVKSEVKSEYVEEDAELPQTNIIEIERTDEENGEVQTVVLQNIQIQDSGEDQLAFIGKIISQTNSNGNYQINSLDENSVIRTYIINNTQYQEVETDDIFYEGLEEDENSIEYVIEEAVEYQETDENIEYTQLTTLQEEYEFHDGVEEETIDDTDIQEVYGEEETEEEEQMEEGNDNEIMNINGVPLQVRNTTEGDYNIDENIKLECPMECDMCNKSFRTSAGLKRHITVNHEKRDEAESDDPLTLKLCPCCGEPYDTAHQAGDYKCNFCEKLFTQSNFLKRHLSIEHPKDDKYVCIECKCDLATKELLIDHLRFHPIKSVKCKECNKEFTRKYHLDRHIGQTGCMGQPRKVFECRVCKRCFTRRDNLAEHLRNHAGQSKKKKKFTCDYCNKEFQGVNLLNIHVRTHTGEKPYQCDLCPKSFPSTGAMKKHRRMHTGEKPYRCFECDRTFAAKETLNRHYRTHTGEKPHKCKFCGKSFIQPSQLRAHIFHHTGENAYTCQYCGRAFNRNLRLTTHIKFMHEGAEPLPCSKCDKTFFRKEDVARHMLSHSGERPFLCEVCNKGFAVKSSLKIHMNIHRKEQPCSCETCGRAFIRRDCLMRHIRARHRDVLEDILASAEKKRLQQQLLTAVSTSPMTITENIVWNELTLTESVKELLTLLVDEECLLEFGYPDAPVDRVLDSVIKRCGHTPASEEDFDYIGRIRENAKLLFTAVIDDDAVKELLNNQTVDEVILHVLRLAKKQQENKE</sequence>
<dbReference type="OrthoDB" id="654211at2759"/>
<evidence type="ECO:0000259" key="12">
    <source>
        <dbReference type="PROSITE" id="PS50157"/>
    </source>
</evidence>
<dbReference type="PROSITE" id="PS50157">
    <property type="entry name" value="ZINC_FINGER_C2H2_2"/>
    <property type="match status" value="12"/>
</dbReference>
<feature type="domain" description="C2H2-type" evidence="12">
    <location>
        <begin position="217"/>
        <end position="245"/>
    </location>
</feature>
<dbReference type="PANTHER" id="PTHR24399:SF23">
    <property type="entry name" value="C2H2-TYPE DOMAIN-CONTAINING PROTEIN"/>
    <property type="match status" value="1"/>
</dbReference>
<evidence type="ECO:0000256" key="3">
    <source>
        <dbReference type="ARBA" id="ARBA00022723"/>
    </source>
</evidence>
<gene>
    <name evidence="15 16" type="primary">LOC114335320</name>
</gene>
<dbReference type="FunFam" id="3.30.160.60:FF:002343">
    <property type="entry name" value="Zinc finger protein 33A"/>
    <property type="match status" value="2"/>
</dbReference>
<protein>
    <submittedName>
        <fullName evidence="15 16">Zinc finger protein 260</fullName>
    </submittedName>
</protein>
<evidence type="ECO:0000256" key="4">
    <source>
        <dbReference type="ARBA" id="ARBA00022737"/>
    </source>
</evidence>
<dbReference type="Gene3D" id="3.30.160.60">
    <property type="entry name" value="Classic Zinc Finger"/>
    <property type="match status" value="12"/>
</dbReference>
<dbReference type="GO" id="GO:0005654">
    <property type="term" value="C:nucleoplasm"/>
    <property type="evidence" value="ECO:0007669"/>
    <property type="project" value="TreeGrafter"/>
</dbReference>
<feature type="domain" description="C2H2-type" evidence="12">
    <location>
        <begin position="361"/>
        <end position="388"/>
    </location>
</feature>
<evidence type="ECO:0000256" key="9">
    <source>
        <dbReference type="ARBA" id="ARBA00023163"/>
    </source>
</evidence>
<proteinExistence type="inferred from homology"/>
<feature type="domain" description="C2H2-type" evidence="12">
    <location>
        <begin position="562"/>
        <end position="589"/>
    </location>
</feature>
<feature type="domain" description="C2H2-type" evidence="12">
    <location>
        <begin position="534"/>
        <end position="561"/>
    </location>
</feature>
<keyword evidence="5 11" id="KW-0863">Zinc-finger</keyword>
<organism evidence="15">
    <name type="scientific">Diabrotica virgifera virgifera</name>
    <name type="common">western corn rootworm</name>
    <dbReference type="NCBI Taxonomy" id="50390"/>
    <lineage>
        <taxon>Eukaryota</taxon>
        <taxon>Metazoa</taxon>
        <taxon>Ecdysozoa</taxon>
        <taxon>Arthropoda</taxon>
        <taxon>Hexapoda</taxon>
        <taxon>Insecta</taxon>
        <taxon>Pterygota</taxon>
        <taxon>Neoptera</taxon>
        <taxon>Endopterygota</taxon>
        <taxon>Coleoptera</taxon>
        <taxon>Polyphaga</taxon>
        <taxon>Cucujiformia</taxon>
        <taxon>Chrysomeloidea</taxon>
        <taxon>Chrysomelidae</taxon>
        <taxon>Galerucinae</taxon>
        <taxon>Diabroticina</taxon>
        <taxon>Diabroticites</taxon>
        <taxon>Diabrotica</taxon>
    </lineage>
</organism>
<evidence type="ECO:0000313" key="16">
    <source>
        <dbReference type="RefSeq" id="XP_028141344.1"/>
    </source>
</evidence>
<dbReference type="CTD" id="41740"/>
<keyword evidence="10" id="KW-0539">Nucleus</keyword>
<evidence type="ECO:0000313" key="15">
    <source>
        <dbReference type="RefSeq" id="XP_028141342.1"/>
    </source>
</evidence>
<dbReference type="Proteomes" id="UP001652700">
    <property type="component" value="Unplaced"/>
</dbReference>
<evidence type="ECO:0000256" key="8">
    <source>
        <dbReference type="ARBA" id="ARBA00023125"/>
    </source>
</evidence>
<dbReference type="GO" id="GO:0000978">
    <property type="term" value="F:RNA polymerase II cis-regulatory region sequence-specific DNA binding"/>
    <property type="evidence" value="ECO:0007669"/>
    <property type="project" value="TreeGrafter"/>
</dbReference>
<dbReference type="RefSeq" id="XP_028141344.1">
    <property type="nucleotide sequence ID" value="XM_028285543.1"/>
</dbReference>
<feature type="domain" description="C2H2-type" evidence="12">
    <location>
        <begin position="329"/>
        <end position="357"/>
    </location>
</feature>
<dbReference type="FunFam" id="3.30.160.60:FF:001235">
    <property type="entry name" value="Si:ch211-119o8.6"/>
    <property type="match status" value="1"/>
</dbReference>
<keyword evidence="4" id="KW-0677">Repeat</keyword>
<evidence type="ECO:0000256" key="10">
    <source>
        <dbReference type="ARBA" id="ARBA00023242"/>
    </source>
</evidence>
<dbReference type="RefSeq" id="XP_028141342.1">
    <property type="nucleotide sequence ID" value="XM_028285541.1"/>
</dbReference>
<dbReference type="Pfam" id="PF00096">
    <property type="entry name" value="zf-C2H2"/>
    <property type="match status" value="12"/>
</dbReference>
<keyword evidence="9" id="KW-0804">Transcription</keyword>